<proteinExistence type="predicted"/>
<dbReference type="Proteomes" id="UP000663874">
    <property type="component" value="Unassembled WGS sequence"/>
</dbReference>
<evidence type="ECO:0000256" key="1">
    <source>
        <dbReference type="SAM" id="MobiDB-lite"/>
    </source>
</evidence>
<protein>
    <submittedName>
        <fullName evidence="2">Uncharacterized protein</fullName>
    </submittedName>
</protein>
<gene>
    <name evidence="2" type="ORF">FNK824_LOCUS10360</name>
</gene>
<sequence>ENPEDFLIPDPPKPVSQELELS</sequence>
<accession>A0A818W1Z2</accession>
<feature type="non-terminal residue" evidence="2">
    <location>
        <position position="1"/>
    </location>
</feature>
<comment type="caution">
    <text evidence="2">The sequence shown here is derived from an EMBL/GenBank/DDBJ whole genome shotgun (WGS) entry which is preliminary data.</text>
</comment>
<name>A0A818W1Z2_9BILA</name>
<dbReference type="AlphaFoldDB" id="A0A818W1Z2"/>
<dbReference type="EMBL" id="CAJOBE010001153">
    <property type="protein sequence ID" value="CAF3719253.1"/>
    <property type="molecule type" value="Genomic_DNA"/>
</dbReference>
<reference evidence="2" key="1">
    <citation type="submission" date="2021-02" db="EMBL/GenBank/DDBJ databases">
        <authorList>
            <person name="Nowell W R."/>
        </authorList>
    </citation>
    <scope>NUCLEOTIDE SEQUENCE</scope>
</reference>
<feature type="region of interest" description="Disordered" evidence="1">
    <location>
        <begin position="1"/>
        <end position="22"/>
    </location>
</feature>
<organism evidence="2 3">
    <name type="scientific">Rotaria sordida</name>
    <dbReference type="NCBI Taxonomy" id="392033"/>
    <lineage>
        <taxon>Eukaryota</taxon>
        <taxon>Metazoa</taxon>
        <taxon>Spiralia</taxon>
        <taxon>Gnathifera</taxon>
        <taxon>Rotifera</taxon>
        <taxon>Eurotatoria</taxon>
        <taxon>Bdelloidea</taxon>
        <taxon>Philodinida</taxon>
        <taxon>Philodinidae</taxon>
        <taxon>Rotaria</taxon>
    </lineage>
</organism>
<evidence type="ECO:0000313" key="2">
    <source>
        <dbReference type="EMBL" id="CAF3719253.1"/>
    </source>
</evidence>
<evidence type="ECO:0000313" key="3">
    <source>
        <dbReference type="Proteomes" id="UP000663874"/>
    </source>
</evidence>